<evidence type="ECO:0000259" key="2">
    <source>
        <dbReference type="Pfam" id="PF15615"/>
    </source>
</evidence>
<dbReference type="EMBL" id="DVFT01000002">
    <property type="protein sequence ID" value="HIQ94941.1"/>
    <property type="molecule type" value="Genomic_DNA"/>
</dbReference>
<feature type="domain" description="TerB-C" evidence="2">
    <location>
        <begin position="662"/>
        <end position="757"/>
    </location>
</feature>
<evidence type="ECO:0000313" key="3">
    <source>
        <dbReference type="EMBL" id="HIQ94941.1"/>
    </source>
</evidence>
<dbReference type="InterPro" id="IPR028932">
    <property type="entry name" value="TerB-C"/>
</dbReference>
<comment type="caution">
    <text evidence="3">The sequence shown here is derived from an EMBL/GenBank/DDBJ whole genome shotgun (WGS) entry which is preliminary data.</text>
</comment>
<dbReference type="Gene3D" id="3.90.1150.30">
    <property type="match status" value="1"/>
</dbReference>
<reference evidence="3" key="1">
    <citation type="submission" date="2020-10" db="EMBL/GenBank/DDBJ databases">
        <authorList>
            <person name="Gilroy R."/>
        </authorList>
    </citation>
    <scope>NUCLEOTIDE SEQUENCE</scope>
    <source>
        <strain evidence="3">ChiSjej3B21-11622</strain>
    </source>
</reference>
<evidence type="ECO:0000313" key="4">
    <source>
        <dbReference type="Proteomes" id="UP000886886"/>
    </source>
</evidence>
<dbReference type="Proteomes" id="UP000886886">
    <property type="component" value="Unassembled WGS sequence"/>
</dbReference>
<organism evidence="3 4">
    <name type="scientific">Candidatus Limivivens merdigallinarum</name>
    <dbReference type="NCBI Taxonomy" id="2840859"/>
    <lineage>
        <taxon>Bacteria</taxon>
        <taxon>Bacillati</taxon>
        <taxon>Bacillota</taxon>
        <taxon>Clostridia</taxon>
        <taxon>Lachnospirales</taxon>
        <taxon>Lachnospiraceae</taxon>
        <taxon>Lachnospiraceae incertae sedis</taxon>
        <taxon>Candidatus Limivivens</taxon>
    </lineage>
</organism>
<dbReference type="Pfam" id="PF13208">
    <property type="entry name" value="TerB_N"/>
    <property type="match status" value="1"/>
</dbReference>
<sequence length="766" mass="88062">MELSELTAYAEKKFHMREQHKWSEFPGFSVLADPNTGKWVALLMRQWDFDTGMEIQRCDMKCGRQCLSERSAAYLSMPFRMKGEKWVGVRFEDSTDPDVVYRLLDRAVYSGEGRGYTIVLEETAVPPTMIQGETAVPHTTIQRGTAVSHATIQRGTAVPHTTIQEGMTVPPTMIQEKMAVPHTTIQEKVPVPPTIVLEETPAPRTIVCQDTAIPPAGTRFSRAIERVPDKIRAMKKLYGYRNGSFAEKCRNFYRQGKFMEDYEDDAPWDGAYRHYFPTYHDLDIRQLRGYFTWRTRVRKGEFSDIAVSLAYLYLYELLNGIGTSSAEDGLKKMQEFEAGFLDSGMGDPTMRRNLHRWMLEYAVVHNVLPEVASNYIDSAILEKDQALAILRNPKESTDKELFSALCTFAGKKLEQSQVIKKGKEKGIHLFAEVWRHTAEAAPFREGKIFFTECFGEQKSYPWRPLANAVYWEKHPHPNADYVLDECRSYHCRRGVWQEERYDNLYFDRKRFHALLHETDRQLRRYLKTGYYLQENPEEAWAALYVEQVLEAERQAEIEAAKPKITINISNLDQIRHDALLTRDSLLTEEEMDRPEDNRREKQQQIGEFSKLGRAAIRGKAAQPERIAIREEVVNPGRTAIKEEGAVNLNRTAVREEAVTPESTTIPKVASEGTAQMEEWDFSDPTDSAFPALSEPYKQILWNLLHGKSVDAYLRENYLMPSVVADSINEAFFDEIGDNVLECDGDTIAIVEDYREEILQMLGGKDR</sequence>
<accession>A0A9D1CZ15</accession>
<protein>
    <submittedName>
        <fullName evidence="3">TerB N-terminal domain-containing protein</fullName>
    </submittedName>
</protein>
<reference evidence="3" key="2">
    <citation type="journal article" date="2021" name="PeerJ">
        <title>Extensive microbial diversity within the chicken gut microbiome revealed by metagenomics and culture.</title>
        <authorList>
            <person name="Gilroy R."/>
            <person name="Ravi A."/>
            <person name="Getino M."/>
            <person name="Pursley I."/>
            <person name="Horton D.L."/>
            <person name="Alikhan N.F."/>
            <person name="Baker D."/>
            <person name="Gharbi K."/>
            <person name="Hall N."/>
            <person name="Watson M."/>
            <person name="Adriaenssens E.M."/>
            <person name="Foster-Nyarko E."/>
            <person name="Jarju S."/>
            <person name="Secka A."/>
            <person name="Antonio M."/>
            <person name="Oren A."/>
            <person name="Chaudhuri R.R."/>
            <person name="La Ragione R."/>
            <person name="Hildebrand F."/>
            <person name="Pallen M.J."/>
        </authorList>
    </citation>
    <scope>NUCLEOTIDE SEQUENCE</scope>
    <source>
        <strain evidence="3">ChiSjej3B21-11622</strain>
    </source>
</reference>
<evidence type="ECO:0000259" key="1">
    <source>
        <dbReference type="Pfam" id="PF13208"/>
    </source>
</evidence>
<feature type="domain" description="TerB N-terminal" evidence="1">
    <location>
        <begin position="223"/>
        <end position="419"/>
    </location>
</feature>
<gene>
    <name evidence="3" type="ORF">IAB26_00070</name>
</gene>
<dbReference type="InterPro" id="IPR025266">
    <property type="entry name" value="TerB_N"/>
</dbReference>
<proteinExistence type="predicted"/>
<dbReference type="AlphaFoldDB" id="A0A9D1CZ15"/>
<dbReference type="Pfam" id="PF15615">
    <property type="entry name" value="TerB_C"/>
    <property type="match status" value="1"/>
</dbReference>
<name>A0A9D1CZ15_9FIRM</name>
<dbReference type="InterPro" id="IPR038056">
    <property type="entry name" value="YjbR-like_sf"/>
</dbReference>
<dbReference type="SUPFAM" id="SSF142906">
    <property type="entry name" value="YjbR-like"/>
    <property type="match status" value="1"/>
</dbReference>